<dbReference type="GO" id="GO:0016301">
    <property type="term" value="F:kinase activity"/>
    <property type="evidence" value="ECO:0007669"/>
    <property type="project" value="UniProtKB-KW"/>
</dbReference>
<dbReference type="Proteomes" id="UP000263642">
    <property type="component" value="Unassembled WGS sequence"/>
</dbReference>
<keyword evidence="1" id="KW-0808">Transferase</keyword>
<name>A0A3D3RAU0_9PLAN</name>
<gene>
    <name evidence="1" type="ORF">DIT97_24120</name>
</gene>
<dbReference type="AlphaFoldDB" id="A0A3D3RAU0"/>
<evidence type="ECO:0000313" key="1">
    <source>
        <dbReference type="EMBL" id="HCO25961.1"/>
    </source>
</evidence>
<dbReference type="Pfam" id="PF01202">
    <property type="entry name" value="SKI"/>
    <property type="match status" value="1"/>
</dbReference>
<feature type="non-terminal residue" evidence="1">
    <location>
        <position position="1"/>
    </location>
</feature>
<accession>A0A3D3RAU0</accession>
<keyword evidence="1" id="KW-0418">Kinase</keyword>
<dbReference type="InterPro" id="IPR027417">
    <property type="entry name" value="P-loop_NTPase"/>
</dbReference>
<dbReference type="Gene3D" id="3.40.50.300">
    <property type="entry name" value="P-loop containing nucleotide triphosphate hydrolases"/>
    <property type="match status" value="1"/>
</dbReference>
<protein>
    <submittedName>
        <fullName evidence="1">Shikimate kinase</fullName>
    </submittedName>
</protein>
<proteinExistence type="predicted"/>
<dbReference type="InterPro" id="IPR031322">
    <property type="entry name" value="Shikimate/glucono_kinase"/>
</dbReference>
<organism evidence="1 2">
    <name type="scientific">Gimesia maris</name>
    <dbReference type="NCBI Taxonomy" id="122"/>
    <lineage>
        <taxon>Bacteria</taxon>
        <taxon>Pseudomonadati</taxon>
        <taxon>Planctomycetota</taxon>
        <taxon>Planctomycetia</taxon>
        <taxon>Planctomycetales</taxon>
        <taxon>Planctomycetaceae</taxon>
        <taxon>Gimesia</taxon>
    </lineage>
</organism>
<dbReference type="EMBL" id="DQAY01000145">
    <property type="protein sequence ID" value="HCO25961.1"/>
    <property type="molecule type" value="Genomic_DNA"/>
</dbReference>
<evidence type="ECO:0000313" key="2">
    <source>
        <dbReference type="Proteomes" id="UP000263642"/>
    </source>
</evidence>
<sequence length="44" mass="4995">EEIQHLLEQREPLYREAATIVIQTDDKSVTQIVDEIISALDSPS</sequence>
<reference evidence="1 2" key="1">
    <citation type="journal article" date="2018" name="Nat. Biotechnol.">
        <title>A standardized bacterial taxonomy based on genome phylogeny substantially revises the tree of life.</title>
        <authorList>
            <person name="Parks D.H."/>
            <person name="Chuvochina M."/>
            <person name="Waite D.W."/>
            <person name="Rinke C."/>
            <person name="Skarshewski A."/>
            <person name="Chaumeil P.A."/>
            <person name="Hugenholtz P."/>
        </authorList>
    </citation>
    <scope>NUCLEOTIDE SEQUENCE [LARGE SCALE GENOMIC DNA]</scope>
    <source>
        <strain evidence="1">UBA9375</strain>
    </source>
</reference>
<comment type="caution">
    <text evidence="1">The sequence shown here is derived from an EMBL/GenBank/DDBJ whole genome shotgun (WGS) entry which is preliminary data.</text>
</comment>